<evidence type="ECO:0000313" key="7">
    <source>
        <dbReference type="Proteomes" id="UP000614058"/>
    </source>
</evidence>
<dbReference type="EMBL" id="JAEHNZ010000001">
    <property type="protein sequence ID" value="MBK0395154.1"/>
    <property type="molecule type" value="Genomic_DNA"/>
</dbReference>
<name>A0ABS1BPI5_9NEIS</name>
<keyword evidence="7" id="KW-1185">Reference proteome</keyword>
<evidence type="ECO:0000256" key="2">
    <source>
        <dbReference type="ARBA" id="ARBA00010333"/>
    </source>
</evidence>
<evidence type="ECO:0000256" key="3">
    <source>
        <dbReference type="ARBA" id="ARBA00022729"/>
    </source>
</evidence>
<organism evidence="6 7">
    <name type="scientific">Kingella bonacorsii</name>
    <dbReference type="NCBI Taxonomy" id="2796361"/>
    <lineage>
        <taxon>Bacteria</taxon>
        <taxon>Pseudomonadati</taxon>
        <taxon>Pseudomonadota</taxon>
        <taxon>Betaproteobacteria</taxon>
        <taxon>Neisseriales</taxon>
        <taxon>Neisseriaceae</taxon>
        <taxon>Kingella</taxon>
    </lineage>
</organism>
<dbReference type="SUPFAM" id="SSF53850">
    <property type="entry name" value="Periplasmic binding protein-like II"/>
    <property type="match status" value="1"/>
</dbReference>
<gene>
    <name evidence="6" type="ORF">JDW22_00795</name>
</gene>
<proteinExistence type="inferred from homology"/>
<dbReference type="PROSITE" id="PS01039">
    <property type="entry name" value="SBP_BACTERIAL_3"/>
    <property type="match status" value="1"/>
</dbReference>
<comment type="subcellular location">
    <subcellularLocation>
        <location evidence="1">Cell envelope</location>
    </subcellularLocation>
</comment>
<evidence type="ECO:0000256" key="1">
    <source>
        <dbReference type="ARBA" id="ARBA00004196"/>
    </source>
</evidence>
<dbReference type="PANTHER" id="PTHR35936">
    <property type="entry name" value="MEMBRANE-BOUND LYTIC MUREIN TRANSGLYCOSYLASE F"/>
    <property type="match status" value="1"/>
</dbReference>
<dbReference type="PROSITE" id="PS51257">
    <property type="entry name" value="PROKAR_LIPOPROTEIN"/>
    <property type="match status" value="1"/>
</dbReference>
<keyword evidence="3" id="KW-0732">Signal</keyword>
<protein>
    <submittedName>
        <fullName evidence="6">Transporter substrate-binding domain-containing protein</fullName>
    </submittedName>
</protein>
<feature type="domain" description="Solute-binding protein family 3/N-terminal" evidence="5">
    <location>
        <begin position="55"/>
        <end position="277"/>
    </location>
</feature>
<dbReference type="Pfam" id="PF00497">
    <property type="entry name" value="SBP_bac_3"/>
    <property type="match status" value="1"/>
</dbReference>
<accession>A0ABS1BPI5</accession>
<dbReference type="Gene3D" id="3.40.190.10">
    <property type="entry name" value="Periplasmic binding protein-like II"/>
    <property type="match status" value="2"/>
</dbReference>
<dbReference type="InterPro" id="IPR001638">
    <property type="entry name" value="Solute-binding_3/MltF_N"/>
</dbReference>
<dbReference type="InterPro" id="IPR018313">
    <property type="entry name" value="SBP_3_CS"/>
</dbReference>
<evidence type="ECO:0000256" key="4">
    <source>
        <dbReference type="RuleBase" id="RU003744"/>
    </source>
</evidence>
<dbReference type="Proteomes" id="UP000614058">
    <property type="component" value="Unassembled WGS sequence"/>
</dbReference>
<sequence>MFKQTLLGFSVAFVLAACGKGSDAPAASAVAPQPAASAAGASGGNLLDKLNKKETILVGTMGTYAPFTYHEKDGKLTGYDVEVTRAVAEKLGVQVEFKETPWDAMMAGLKAGRFDIVANQVALTSPERQAMFDKATPYSWSGKMLVARADHADVAKLEDIKGKKTAVMLASNYDEVAKKMGADLVHTDTMAQGLLIVQQKRAEFTLNDELSLLDYLKKDPNSGLKSVWRTPATEKLGAGLVINKGNDEALAKINGAMEELKKDGTLKKLGEQFFGEDVSVH</sequence>
<dbReference type="PANTHER" id="PTHR35936:SF35">
    <property type="entry name" value="L-CYSTINE-BINDING PROTEIN TCYJ"/>
    <property type="match status" value="1"/>
</dbReference>
<comment type="similarity">
    <text evidence="2 4">Belongs to the bacterial solute-binding protein 3 family.</text>
</comment>
<evidence type="ECO:0000259" key="5">
    <source>
        <dbReference type="SMART" id="SM00062"/>
    </source>
</evidence>
<dbReference type="SMART" id="SM00062">
    <property type="entry name" value="PBPb"/>
    <property type="match status" value="1"/>
</dbReference>
<reference evidence="6 7" key="1">
    <citation type="journal article" date="2021" name="Pathogens">
        <title>Isolation and Characterization of Kingella bonacorsii sp. nov., A Novel Kingella Species Detected in a Stable Periodontitis Subject.</title>
        <authorList>
            <person name="Antezack A."/>
            <person name="Boxberger M."/>
            <person name="Rolland C."/>
            <person name="Monnet-Corti V."/>
            <person name="La Scola B."/>
        </authorList>
    </citation>
    <scope>NUCLEOTIDE SEQUENCE [LARGE SCALE GENOMIC DNA]</scope>
    <source>
        <strain evidence="6 7">Marseille-Q4569</strain>
    </source>
</reference>
<comment type="caution">
    <text evidence="6">The sequence shown here is derived from an EMBL/GenBank/DDBJ whole genome shotgun (WGS) entry which is preliminary data.</text>
</comment>
<dbReference type="RefSeq" id="WP_200520970.1">
    <property type="nucleotide sequence ID" value="NZ_JAEHNZ010000001.1"/>
</dbReference>
<evidence type="ECO:0000313" key="6">
    <source>
        <dbReference type="EMBL" id="MBK0395154.1"/>
    </source>
</evidence>